<feature type="transmembrane region" description="Helical" evidence="5">
    <location>
        <begin position="201"/>
        <end position="223"/>
    </location>
</feature>
<evidence type="ECO:0000256" key="3">
    <source>
        <dbReference type="ARBA" id="ARBA00022989"/>
    </source>
</evidence>
<evidence type="ECO:0000256" key="4">
    <source>
        <dbReference type="ARBA" id="ARBA00023136"/>
    </source>
</evidence>
<keyword evidence="4 5" id="KW-0472">Membrane</keyword>
<dbReference type="PANTHER" id="PTHR10283:SF82">
    <property type="entry name" value="SOLUTE CARRIER FAMILY 13 MEMBER 2"/>
    <property type="match status" value="1"/>
</dbReference>
<dbReference type="RefSeq" id="WP_147146589.1">
    <property type="nucleotide sequence ID" value="NZ_BKAJ01000016.1"/>
</dbReference>
<feature type="transmembrane region" description="Helical" evidence="5">
    <location>
        <begin position="326"/>
        <end position="352"/>
    </location>
</feature>
<name>A0A512N3Y2_9HYPH</name>
<dbReference type="InterPro" id="IPR001898">
    <property type="entry name" value="SLC13A/DASS"/>
</dbReference>
<feature type="transmembrane region" description="Helical" evidence="5">
    <location>
        <begin position="76"/>
        <end position="99"/>
    </location>
</feature>
<feature type="transmembrane region" description="Helical" evidence="5">
    <location>
        <begin position="301"/>
        <end position="320"/>
    </location>
</feature>
<comment type="subcellular location">
    <subcellularLocation>
        <location evidence="1">Membrane</location>
        <topology evidence="1">Multi-pass membrane protein</topology>
    </subcellularLocation>
</comment>
<evidence type="ECO:0000256" key="5">
    <source>
        <dbReference type="SAM" id="Phobius"/>
    </source>
</evidence>
<dbReference type="OrthoDB" id="5460483at2"/>
<gene>
    <name evidence="6" type="ORF">RSO01_08640</name>
</gene>
<keyword evidence="7" id="KW-1185">Reference proteome</keyword>
<dbReference type="EMBL" id="BKAJ01000016">
    <property type="protein sequence ID" value="GEP53698.1"/>
    <property type="molecule type" value="Genomic_DNA"/>
</dbReference>
<evidence type="ECO:0000256" key="2">
    <source>
        <dbReference type="ARBA" id="ARBA00022692"/>
    </source>
</evidence>
<feature type="transmembrane region" description="Helical" evidence="5">
    <location>
        <begin position="166"/>
        <end position="195"/>
    </location>
</feature>
<dbReference type="GO" id="GO:0008514">
    <property type="term" value="F:organic anion transmembrane transporter activity"/>
    <property type="evidence" value="ECO:0007669"/>
    <property type="project" value="UniProtKB-ARBA"/>
</dbReference>
<organism evidence="6 7">
    <name type="scientific">Reyranella soli</name>
    <dbReference type="NCBI Taxonomy" id="1230389"/>
    <lineage>
        <taxon>Bacteria</taxon>
        <taxon>Pseudomonadati</taxon>
        <taxon>Pseudomonadota</taxon>
        <taxon>Alphaproteobacteria</taxon>
        <taxon>Hyphomicrobiales</taxon>
        <taxon>Reyranellaceae</taxon>
        <taxon>Reyranella</taxon>
    </lineage>
</organism>
<feature type="transmembrane region" description="Helical" evidence="5">
    <location>
        <begin position="270"/>
        <end position="289"/>
    </location>
</feature>
<dbReference type="GO" id="GO:0005886">
    <property type="term" value="C:plasma membrane"/>
    <property type="evidence" value="ECO:0007669"/>
    <property type="project" value="TreeGrafter"/>
</dbReference>
<dbReference type="GO" id="GO:1905039">
    <property type="term" value="P:carboxylic acid transmembrane transport"/>
    <property type="evidence" value="ECO:0007669"/>
    <property type="project" value="UniProtKB-ARBA"/>
</dbReference>
<dbReference type="PANTHER" id="PTHR10283">
    <property type="entry name" value="SOLUTE CARRIER FAMILY 13 MEMBER"/>
    <property type="match status" value="1"/>
</dbReference>
<proteinExistence type="predicted"/>
<dbReference type="Proteomes" id="UP000321058">
    <property type="component" value="Unassembled WGS sequence"/>
</dbReference>
<protein>
    <submittedName>
        <fullName evidence="6">Sodium/dicarboxylate or sulfate cotransporter</fullName>
    </submittedName>
</protein>
<comment type="caution">
    <text evidence="6">The sequence shown here is derived from an EMBL/GenBank/DDBJ whole genome shotgun (WGS) entry which is preliminary data.</text>
</comment>
<feature type="transmembrane region" description="Helical" evidence="5">
    <location>
        <begin position="426"/>
        <end position="446"/>
    </location>
</feature>
<reference evidence="6 7" key="1">
    <citation type="submission" date="2019-07" db="EMBL/GenBank/DDBJ databases">
        <title>Whole genome shotgun sequence of Reyranella soli NBRC 108950.</title>
        <authorList>
            <person name="Hosoyama A."/>
            <person name="Uohara A."/>
            <person name="Ohji S."/>
            <person name="Ichikawa N."/>
        </authorList>
    </citation>
    <scope>NUCLEOTIDE SEQUENCE [LARGE SCALE GENOMIC DNA]</scope>
    <source>
        <strain evidence="6 7">NBRC 108950</strain>
    </source>
</reference>
<keyword evidence="3 5" id="KW-1133">Transmembrane helix</keyword>
<feature type="transmembrane region" description="Helical" evidence="5">
    <location>
        <begin position="359"/>
        <end position="378"/>
    </location>
</feature>
<dbReference type="Pfam" id="PF00939">
    <property type="entry name" value="Na_sulph_symp"/>
    <property type="match status" value="1"/>
</dbReference>
<keyword evidence="2 5" id="KW-0812">Transmembrane</keyword>
<feature type="transmembrane region" description="Helical" evidence="5">
    <location>
        <begin position="119"/>
        <end position="145"/>
    </location>
</feature>
<feature type="transmembrane region" description="Helical" evidence="5">
    <location>
        <begin position="33"/>
        <end position="64"/>
    </location>
</feature>
<sequence>MKKELWLAIALAAYAAARVAPPVADLTEASQAALAVTIAGTILWISEAVPLGVTALLVVVLLAINPGMRLPDALHGFTSEVTFFLVGVAAIGIAVEASGLAQRAARFLARSAKGNPTRLYVQMIVSLPALAFLVPSAITRNAILIPAYREALDSMGVGKSGRVGRALMLALGMLNPLASSALLTGGIASIAAATLLGGFSWLGWFALMAVPYYALIFLGGIWLRMMVGPFESGGPCSVKAIAEPLSTGEIKTLVILAATALLWLTDAWHHLSPAIPALMAAIVLLIPRIGSLTWKQFESKLSWGLILTVGASMSLAHSMIDTGAAAWLGAVFVDHVTAVSVAPMAIVVLLVITVALVHLAITNLAACMALLIPIAVTIAQAAHLNPLVCGLIVTIAVDAVILYPVQTAANLLAYEAGYFPSADVRRLGLGMLVLTIAVALLVLPYWSLLGLPLVPT</sequence>
<evidence type="ECO:0000313" key="6">
    <source>
        <dbReference type="EMBL" id="GEP53698.1"/>
    </source>
</evidence>
<accession>A0A512N3Y2</accession>
<feature type="transmembrane region" description="Helical" evidence="5">
    <location>
        <begin position="384"/>
        <end position="405"/>
    </location>
</feature>
<evidence type="ECO:0000313" key="7">
    <source>
        <dbReference type="Proteomes" id="UP000321058"/>
    </source>
</evidence>
<dbReference type="AlphaFoldDB" id="A0A512N3Y2"/>
<evidence type="ECO:0000256" key="1">
    <source>
        <dbReference type="ARBA" id="ARBA00004141"/>
    </source>
</evidence>